<dbReference type="HOGENOM" id="CLU_084785_1_1_4"/>
<evidence type="ECO:0000256" key="9">
    <source>
        <dbReference type="PROSITE-ProRule" id="PRU00339"/>
    </source>
</evidence>
<organism evidence="11 12">
    <name type="scientific">Sutterella wadsworthensis 2_1_59BFAA</name>
    <dbReference type="NCBI Taxonomy" id="742823"/>
    <lineage>
        <taxon>Bacteria</taxon>
        <taxon>Pseudomonadati</taxon>
        <taxon>Pseudomonadota</taxon>
        <taxon>Betaproteobacteria</taxon>
        <taxon>Burkholderiales</taxon>
        <taxon>Sutterellaceae</taxon>
        <taxon>Sutterella</taxon>
    </lineage>
</organism>
<dbReference type="EMBL" id="ADMG01000010">
    <property type="protein sequence ID" value="EKB32045.1"/>
    <property type="molecule type" value="Genomic_DNA"/>
</dbReference>
<dbReference type="STRING" id="742823.HMPREF9465_00339"/>
<evidence type="ECO:0000256" key="2">
    <source>
        <dbReference type="ARBA" id="ARBA00022475"/>
    </source>
</evidence>
<evidence type="ECO:0000256" key="1">
    <source>
        <dbReference type="ARBA" id="ARBA00004401"/>
    </source>
</evidence>
<dbReference type="PANTHER" id="PTHR38035">
    <property type="entry name" value="UPF0070 PROTEIN YFGM"/>
    <property type="match status" value="1"/>
</dbReference>
<sequence length="213" mass="23429">MAYDLEEQESIDQMKAWWDQWGTPITAAVCVCCLGFAGWNGWQWYQRNQAAQASGAYVQLQNAIYQNDTKNVKSIADGLIEDYGTTIYAPLGALASAAAEVQEGNLDLARDRLVWVIEKSGHPEYDTIARVRLAGVELSAKKPEAALKALEPAKPVPDQTALVEDRLGDVYYAMNDFEKARAAWQKAVEAAGEQSPIRGVLHYKLASLPPVAE</sequence>
<proteinExistence type="inferred from homology"/>
<feature type="repeat" description="TPR" evidence="9">
    <location>
        <begin position="161"/>
        <end position="194"/>
    </location>
</feature>
<dbReference type="InterPro" id="IPR011990">
    <property type="entry name" value="TPR-like_helical_dom_sf"/>
</dbReference>
<evidence type="ECO:0000256" key="8">
    <source>
        <dbReference type="ARBA" id="ARBA00024235"/>
    </source>
</evidence>
<keyword evidence="2" id="KW-1003">Cell membrane</keyword>
<dbReference type="Proteomes" id="UP000005835">
    <property type="component" value="Unassembled WGS sequence"/>
</dbReference>
<gene>
    <name evidence="11" type="ORF">HMPREF9465_00339</name>
</gene>
<name>K1JK72_9BURK</name>
<dbReference type="InterPro" id="IPR026039">
    <property type="entry name" value="YfgM"/>
</dbReference>
<evidence type="ECO:0000256" key="4">
    <source>
        <dbReference type="ARBA" id="ARBA00022989"/>
    </source>
</evidence>
<feature type="domain" description="Ancillary SecYEG translocon subunit/Cell division coordinator CpoB TPR" evidence="10">
    <location>
        <begin position="15"/>
        <end position="208"/>
    </location>
</feature>
<comment type="subcellular location">
    <subcellularLocation>
        <location evidence="1">Cell membrane</location>
        <topology evidence="1">Single-pass type II membrane protein</topology>
    </subcellularLocation>
</comment>
<dbReference type="Gene3D" id="1.25.40.10">
    <property type="entry name" value="Tetratricopeptide repeat domain"/>
    <property type="match status" value="1"/>
</dbReference>
<evidence type="ECO:0000256" key="3">
    <source>
        <dbReference type="ARBA" id="ARBA00022692"/>
    </source>
</evidence>
<dbReference type="eggNOG" id="COG2976">
    <property type="taxonomic scope" value="Bacteria"/>
</dbReference>
<dbReference type="GO" id="GO:0005886">
    <property type="term" value="C:plasma membrane"/>
    <property type="evidence" value="ECO:0007669"/>
    <property type="project" value="UniProtKB-SubCell"/>
</dbReference>
<keyword evidence="6" id="KW-0143">Chaperone</keyword>
<dbReference type="PIRSF" id="PIRSF006170">
    <property type="entry name" value="YfgM"/>
    <property type="match status" value="1"/>
</dbReference>
<dbReference type="InterPro" id="IPR019734">
    <property type="entry name" value="TPR_rpt"/>
</dbReference>
<dbReference type="Pfam" id="PF09976">
    <property type="entry name" value="TPR_21"/>
    <property type="match status" value="1"/>
</dbReference>
<evidence type="ECO:0000256" key="7">
    <source>
        <dbReference type="ARBA" id="ARBA00024197"/>
    </source>
</evidence>
<accession>K1JK72</accession>
<dbReference type="PANTHER" id="PTHR38035:SF1">
    <property type="entry name" value="ANCILLARY SECYEG TRANSLOCON SUBUNIT"/>
    <property type="match status" value="1"/>
</dbReference>
<dbReference type="GO" id="GO:0044877">
    <property type="term" value="F:protein-containing complex binding"/>
    <property type="evidence" value="ECO:0007669"/>
    <property type="project" value="InterPro"/>
</dbReference>
<dbReference type="OrthoDB" id="8521102at2"/>
<dbReference type="AlphaFoldDB" id="K1JK72"/>
<dbReference type="InterPro" id="IPR018704">
    <property type="entry name" value="SecYEG/CpoB_TPR"/>
</dbReference>
<comment type="caution">
    <text evidence="11">The sequence shown here is derived from an EMBL/GenBank/DDBJ whole genome shotgun (WGS) entry which is preliminary data.</text>
</comment>
<dbReference type="PATRIC" id="fig|742823.3.peg.335"/>
<evidence type="ECO:0000256" key="5">
    <source>
        <dbReference type="ARBA" id="ARBA00023136"/>
    </source>
</evidence>
<dbReference type="PROSITE" id="PS50005">
    <property type="entry name" value="TPR"/>
    <property type="match status" value="1"/>
</dbReference>
<evidence type="ECO:0000313" key="12">
    <source>
        <dbReference type="Proteomes" id="UP000005835"/>
    </source>
</evidence>
<protein>
    <recommendedName>
        <fullName evidence="8">Ancillary SecYEG translocon subunit</fullName>
    </recommendedName>
</protein>
<keyword evidence="5" id="KW-0472">Membrane</keyword>
<keyword evidence="3" id="KW-0812">Transmembrane</keyword>
<evidence type="ECO:0000259" key="10">
    <source>
        <dbReference type="Pfam" id="PF09976"/>
    </source>
</evidence>
<evidence type="ECO:0000313" key="11">
    <source>
        <dbReference type="EMBL" id="EKB32045.1"/>
    </source>
</evidence>
<reference evidence="11 12" key="1">
    <citation type="submission" date="2012-05" db="EMBL/GenBank/DDBJ databases">
        <title>The Genome Sequence of Sutterella wadsworthensis 2_1_59BFAA.</title>
        <authorList>
            <consortium name="The Broad Institute Genome Sequencing Platform"/>
            <person name="Earl A."/>
            <person name="Ward D."/>
            <person name="Feldgarden M."/>
            <person name="Gevers D."/>
            <person name="Daigneault M."/>
            <person name="Strauss J."/>
            <person name="Allen-Vercoe E."/>
            <person name="Walker B."/>
            <person name="Young S.K."/>
            <person name="Zeng Q."/>
            <person name="Gargeya S."/>
            <person name="Fitzgerald M."/>
            <person name="Haas B."/>
            <person name="Abouelleil A."/>
            <person name="Alvarado L."/>
            <person name="Arachchi H.M."/>
            <person name="Berlin A.M."/>
            <person name="Chapman S.B."/>
            <person name="Goldberg J."/>
            <person name="Griggs A."/>
            <person name="Gujja S."/>
            <person name="Hansen M."/>
            <person name="Howarth C."/>
            <person name="Imamovic A."/>
            <person name="Larimer J."/>
            <person name="McCowen C."/>
            <person name="Montmayeur A."/>
            <person name="Murphy C."/>
            <person name="Neiman D."/>
            <person name="Pearson M."/>
            <person name="Priest M."/>
            <person name="Roberts A."/>
            <person name="Saif S."/>
            <person name="Shea T."/>
            <person name="Sisk P."/>
            <person name="Sykes S."/>
            <person name="Wortman J."/>
            <person name="Nusbaum C."/>
            <person name="Birren B."/>
        </authorList>
    </citation>
    <scope>NUCLEOTIDE SEQUENCE [LARGE SCALE GENOMIC DNA]</scope>
    <source>
        <strain evidence="11 12">2_1_59BFAA</strain>
    </source>
</reference>
<evidence type="ECO:0000256" key="6">
    <source>
        <dbReference type="ARBA" id="ARBA00023186"/>
    </source>
</evidence>
<dbReference type="SUPFAM" id="SSF48452">
    <property type="entry name" value="TPR-like"/>
    <property type="match status" value="1"/>
</dbReference>
<keyword evidence="4" id="KW-1133">Transmembrane helix</keyword>
<keyword evidence="9" id="KW-0802">TPR repeat</keyword>
<keyword evidence="12" id="KW-1185">Reference proteome</keyword>
<comment type="similarity">
    <text evidence="7">Belongs to the YfgM family.</text>
</comment>